<name>A0A8K1G338_9PASS</name>
<evidence type="ECO:0000313" key="2">
    <source>
        <dbReference type="Proteomes" id="UP000796761"/>
    </source>
</evidence>
<comment type="caution">
    <text evidence="1">The sequence shown here is derived from an EMBL/GenBank/DDBJ whole genome shotgun (WGS) entry which is preliminary data.</text>
</comment>
<accession>A0A8K1G338</accession>
<organism evidence="1 2">
    <name type="scientific">Zosterops borbonicus</name>
    <dbReference type="NCBI Taxonomy" id="364589"/>
    <lineage>
        <taxon>Eukaryota</taxon>
        <taxon>Metazoa</taxon>
        <taxon>Chordata</taxon>
        <taxon>Craniata</taxon>
        <taxon>Vertebrata</taxon>
        <taxon>Euteleostomi</taxon>
        <taxon>Archelosauria</taxon>
        <taxon>Archosauria</taxon>
        <taxon>Dinosauria</taxon>
        <taxon>Saurischia</taxon>
        <taxon>Theropoda</taxon>
        <taxon>Coelurosauria</taxon>
        <taxon>Aves</taxon>
        <taxon>Neognathae</taxon>
        <taxon>Neoaves</taxon>
        <taxon>Telluraves</taxon>
        <taxon>Australaves</taxon>
        <taxon>Passeriformes</taxon>
        <taxon>Sylvioidea</taxon>
        <taxon>Zosteropidae</taxon>
        <taxon>Zosterops</taxon>
    </lineage>
</organism>
<keyword evidence="2" id="KW-1185">Reference proteome</keyword>
<protein>
    <submittedName>
        <fullName evidence="1">Uncharacterized protein</fullName>
    </submittedName>
</protein>
<dbReference type="EMBL" id="SWJQ01000819">
    <property type="protein sequence ID" value="TRZ10674.1"/>
    <property type="molecule type" value="Genomic_DNA"/>
</dbReference>
<dbReference type="AlphaFoldDB" id="A0A8K1G338"/>
<evidence type="ECO:0000313" key="1">
    <source>
        <dbReference type="EMBL" id="TRZ10674.1"/>
    </source>
</evidence>
<sequence>MTTEIQKDDYINCLPLIDEVENLAMNGCQKDFPLLNPWWLVNDDCVVLQECTLSQFTDNTKLRGSVDLPECRKAPQRDLDGLEGWPKANWMRFNKAICWVPPLDHKNLWQCYKL</sequence>
<reference evidence="1" key="1">
    <citation type="submission" date="2019-04" db="EMBL/GenBank/DDBJ databases">
        <title>Genome assembly of Zosterops borbonicus 15179.</title>
        <authorList>
            <person name="Leroy T."/>
            <person name="Anselmetti Y."/>
            <person name="Tilak M.-K."/>
            <person name="Nabholz B."/>
        </authorList>
    </citation>
    <scope>NUCLEOTIDE SEQUENCE</scope>
    <source>
        <strain evidence="1">HGM_15179</strain>
        <tissue evidence="1">Muscle</tissue>
    </source>
</reference>
<gene>
    <name evidence="1" type="ORF">HGM15179_016437</name>
</gene>
<dbReference type="Proteomes" id="UP000796761">
    <property type="component" value="Unassembled WGS sequence"/>
</dbReference>
<proteinExistence type="predicted"/>